<dbReference type="CDD" id="cd12148">
    <property type="entry name" value="fungal_TF_MHR"/>
    <property type="match status" value="1"/>
</dbReference>
<comment type="caution">
    <text evidence="3">The sequence shown here is derived from an EMBL/GenBank/DDBJ whole genome shotgun (WGS) entry which is preliminary data.</text>
</comment>
<organism evidence="3 4">
    <name type="scientific">Lentinula aciculospora</name>
    <dbReference type="NCBI Taxonomy" id="153920"/>
    <lineage>
        <taxon>Eukaryota</taxon>
        <taxon>Fungi</taxon>
        <taxon>Dikarya</taxon>
        <taxon>Basidiomycota</taxon>
        <taxon>Agaricomycotina</taxon>
        <taxon>Agaricomycetes</taxon>
        <taxon>Agaricomycetidae</taxon>
        <taxon>Agaricales</taxon>
        <taxon>Marasmiineae</taxon>
        <taxon>Omphalotaceae</taxon>
        <taxon>Lentinula</taxon>
    </lineage>
</organism>
<proteinExistence type="predicted"/>
<evidence type="ECO:0000256" key="1">
    <source>
        <dbReference type="ARBA" id="ARBA00023242"/>
    </source>
</evidence>
<dbReference type="GO" id="GO:0003677">
    <property type="term" value="F:DNA binding"/>
    <property type="evidence" value="ECO:0007669"/>
    <property type="project" value="InterPro"/>
</dbReference>
<dbReference type="OrthoDB" id="4456959at2759"/>
<sequence length="612" mass="68987">ELSDSDDNFDRVTVLQQGISSLGLSPRFHGRSSSSKLISDIFEHRRQATEYPGSSYKSSSSPSVLIYKRPEFWTSFPWESESDISLKLFTFPPKDLFDSLVGLYFEHVNYLYALLHRPTFEALIDEGIHWHDTQFANVVLLVVAIGSRFSTDSRVVLDGTGSWLSSGWKWFSQVNLYNKATLSVPSLFNLQSIVLYTIYIQDCPTQEDAWSLISAGLRLAQAIGAHRKKVYSAKLTAIDELWKRAFWCLYILDRQFCLTLGRPCSLHDEDFDLDLPIDCDDEFWLPSNSEEPFKQPPDKPSKIAFIISFLEVSFILSYALRTIYSINKSKSFLGYTGQGWEERLVAELNSKINNWEAQIPTHLRFSATIQDPVFFIQAAMLSSAYHDLRLLVHHPFVAPGGKPTSITYSCLANCDNAARANSSIASAISRRAPVVLAPTLLQHTAFTSAIILFFKLFSARRAGKVIDVAGVMAGVYGCMQVLENAESRYSSSVYIPEQHSIQQILDCWSTSVSENSRTFYIRLSSYSDILRNLAVLGDLPLYSTSSTTSPPLDHPPVDTASVLQPWFEPSQSQQQFDNTHAPVFQDVPQSMFDTDEQLKNMWNDAPMGMGFE</sequence>
<evidence type="ECO:0000313" key="4">
    <source>
        <dbReference type="Proteomes" id="UP001150266"/>
    </source>
</evidence>
<name>A0A9W9AI71_9AGAR</name>
<dbReference type="SMART" id="SM00906">
    <property type="entry name" value="Fungal_trans"/>
    <property type="match status" value="1"/>
</dbReference>
<dbReference type="InterPro" id="IPR007219">
    <property type="entry name" value="XnlR_reg_dom"/>
</dbReference>
<dbReference type="PANTHER" id="PTHR46910:SF38">
    <property type="entry name" value="ZN(2)-C6 FUNGAL-TYPE DOMAIN-CONTAINING PROTEIN"/>
    <property type="match status" value="1"/>
</dbReference>
<dbReference type="GO" id="GO:0008270">
    <property type="term" value="F:zinc ion binding"/>
    <property type="evidence" value="ECO:0007669"/>
    <property type="project" value="InterPro"/>
</dbReference>
<protein>
    <submittedName>
        <fullName evidence="3">Fungal-specific transcription factor domain-containing protein</fullName>
    </submittedName>
</protein>
<dbReference type="PANTHER" id="PTHR46910">
    <property type="entry name" value="TRANSCRIPTION FACTOR PDR1"/>
    <property type="match status" value="1"/>
</dbReference>
<evidence type="ECO:0000259" key="2">
    <source>
        <dbReference type="SMART" id="SM00906"/>
    </source>
</evidence>
<dbReference type="GO" id="GO:0003700">
    <property type="term" value="F:DNA-binding transcription factor activity"/>
    <property type="evidence" value="ECO:0007669"/>
    <property type="project" value="InterPro"/>
</dbReference>
<dbReference type="EMBL" id="JAOTPV010000005">
    <property type="protein sequence ID" value="KAJ4482473.1"/>
    <property type="molecule type" value="Genomic_DNA"/>
</dbReference>
<dbReference type="AlphaFoldDB" id="A0A9W9AI71"/>
<accession>A0A9W9AI71</accession>
<gene>
    <name evidence="3" type="ORF">J3R30DRAFT_3287094</name>
</gene>
<evidence type="ECO:0000313" key="3">
    <source>
        <dbReference type="EMBL" id="KAJ4482473.1"/>
    </source>
</evidence>
<dbReference type="Pfam" id="PF04082">
    <property type="entry name" value="Fungal_trans"/>
    <property type="match status" value="1"/>
</dbReference>
<dbReference type="InterPro" id="IPR050987">
    <property type="entry name" value="AtrR-like"/>
</dbReference>
<keyword evidence="4" id="KW-1185">Reference proteome</keyword>
<dbReference type="Proteomes" id="UP001150266">
    <property type="component" value="Unassembled WGS sequence"/>
</dbReference>
<dbReference type="GO" id="GO:0006351">
    <property type="term" value="P:DNA-templated transcription"/>
    <property type="evidence" value="ECO:0007669"/>
    <property type="project" value="InterPro"/>
</dbReference>
<keyword evidence="1" id="KW-0539">Nucleus</keyword>
<feature type="domain" description="Xylanolytic transcriptional activator regulatory" evidence="2">
    <location>
        <begin position="209"/>
        <end position="282"/>
    </location>
</feature>
<feature type="non-terminal residue" evidence="3">
    <location>
        <position position="1"/>
    </location>
</feature>
<reference evidence="3" key="1">
    <citation type="submission" date="2022-08" db="EMBL/GenBank/DDBJ databases">
        <title>A Global Phylogenomic Analysis of the Shiitake Genus Lentinula.</title>
        <authorList>
            <consortium name="DOE Joint Genome Institute"/>
            <person name="Sierra-Patev S."/>
            <person name="Min B."/>
            <person name="Naranjo-Ortiz M."/>
            <person name="Looney B."/>
            <person name="Konkel Z."/>
            <person name="Slot J.C."/>
            <person name="Sakamoto Y."/>
            <person name="Steenwyk J.L."/>
            <person name="Rokas A."/>
            <person name="Carro J."/>
            <person name="Camarero S."/>
            <person name="Ferreira P."/>
            <person name="Molpeceres G."/>
            <person name="Ruiz-Duenas F.J."/>
            <person name="Serrano A."/>
            <person name="Henrissat B."/>
            <person name="Drula E."/>
            <person name="Hughes K.W."/>
            <person name="Mata J.L."/>
            <person name="Ishikawa N.K."/>
            <person name="Vargas-Isla R."/>
            <person name="Ushijima S."/>
            <person name="Smith C.A."/>
            <person name="Ahrendt S."/>
            <person name="Andreopoulos W."/>
            <person name="He G."/>
            <person name="Labutti K."/>
            <person name="Lipzen A."/>
            <person name="Ng V."/>
            <person name="Riley R."/>
            <person name="Sandor L."/>
            <person name="Barry K."/>
            <person name="Martinez A.T."/>
            <person name="Xiao Y."/>
            <person name="Gibbons J.G."/>
            <person name="Terashima K."/>
            <person name="Grigoriev I.V."/>
            <person name="Hibbett D.S."/>
        </authorList>
    </citation>
    <scope>NUCLEOTIDE SEQUENCE</scope>
    <source>
        <strain evidence="3">JLM2183</strain>
    </source>
</reference>